<keyword evidence="1" id="KW-0472">Membrane</keyword>
<protein>
    <submittedName>
        <fullName evidence="5">Transmembrane protein</fullName>
    </submittedName>
</protein>
<evidence type="ECO:0000313" key="4">
    <source>
        <dbReference type="Proteomes" id="UP000271087"/>
    </source>
</evidence>
<evidence type="ECO:0000313" key="5">
    <source>
        <dbReference type="WBParaSite" id="nOo.2.0.1.t04348-RA"/>
    </source>
</evidence>
<evidence type="ECO:0000256" key="1">
    <source>
        <dbReference type="SAM" id="Phobius"/>
    </source>
</evidence>
<feature type="signal peptide" evidence="2">
    <location>
        <begin position="1"/>
        <end position="19"/>
    </location>
</feature>
<name>A0A182E8J2_ONCOC</name>
<keyword evidence="4" id="KW-1185">Reference proteome</keyword>
<evidence type="ECO:0000256" key="2">
    <source>
        <dbReference type="SAM" id="SignalP"/>
    </source>
</evidence>
<accession>A0A182E8J2</accession>
<reference evidence="5" key="1">
    <citation type="submission" date="2016-06" db="UniProtKB">
        <authorList>
            <consortium name="WormBaseParasite"/>
        </authorList>
    </citation>
    <scope>IDENTIFICATION</scope>
</reference>
<feature type="transmembrane region" description="Helical" evidence="1">
    <location>
        <begin position="81"/>
        <end position="101"/>
    </location>
</feature>
<organism evidence="5">
    <name type="scientific">Onchocerca ochengi</name>
    <name type="common">Filarial nematode worm</name>
    <dbReference type="NCBI Taxonomy" id="42157"/>
    <lineage>
        <taxon>Eukaryota</taxon>
        <taxon>Metazoa</taxon>
        <taxon>Ecdysozoa</taxon>
        <taxon>Nematoda</taxon>
        <taxon>Chromadorea</taxon>
        <taxon>Rhabditida</taxon>
        <taxon>Spirurina</taxon>
        <taxon>Spiruromorpha</taxon>
        <taxon>Filarioidea</taxon>
        <taxon>Onchocercidae</taxon>
        <taxon>Onchocerca</taxon>
    </lineage>
</organism>
<dbReference type="AlphaFoldDB" id="A0A182E8J2"/>
<gene>
    <name evidence="3" type="ORF">NOO_LOCUS4348</name>
</gene>
<evidence type="ECO:0000313" key="3">
    <source>
        <dbReference type="EMBL" id="VDK72675.1"/>
    </source>
</evidence>
<feature type="chain" id="PRO_5043137333" evidence="2">
    <location>
        <begin position="20"/>
        <end position="102"/>
    </location>
</feature>
<dbReference type="Proteomes" id="UP000271087">
    <property type="component" value="Unassembled WGS sequence"/>
</dbReference>
<keyword evidence="2" id="KW-0732">Signal</keyword>
<proteinExistence type="predicted"/>
<dbReference type="WBParaSite" id="nOo.2.0.1.t04348-RA">
    <property type="protein sequence ID" value="nOo.2.0.1.t04348-RA"/>
    <property type="gene ID" value="nOo.2.0.1.g04348"/>
</dbReference>
<reference evidence="3 4" key="2">
    <citation type="submission" date="2018-08" db="EMBL/GenBank/DDBJ databases">
        <authorList>
            <person name="Laetsch R D."/>
            <person name="Stevens L."/>
            <person name="Kumar S."/>
            <person name="Blaxter L. M."/>
        </authorList>
    </citation>
    <scope>NUCLEOTIDE SEQUENCE [LARGE SCALE GENOMIC DNA]</scope>
</reference>
<sequence length="102" mass="11254">MDFKWIILLLSLMLPVIIADIYTLKPNNSLTLPKSLNYRPRRHILGCDQPCGHGGGGGGGTVVVAVCCKGGAGQKEMFRNWWLHIALLLMPMSVSWLKAIFC</sequence>
<keyword evidence="1" id="KW-0812">Transmembrane</keyword>
<dbReference type="EMBL" id="UYRW01000966">
    <property type="protein sequence ID" value="VDK72675.1"/>
    <property type="molecule type" value="Genomic_DNA"/>
</dbReference>
<keyword evidence="1" id="KW-1133">Transmembrane helix</keyword>